<organism evidence="2">
    <name type="scientific">Mustela putorius furo</name>
    <name type="common">European domestic ferret</name>
    <name type="synonym">Mustela furo</name>
    <dbReference type="NCBI Taxonomy" id="9669"/>
    <lineage>
        <taxon>Eukaryota</taxon>
        <taxon>Metazoa</taxon>
        <taxon>Chordata</taxon>
        <taxon>Craniata</taxon>
        <taxon>Vertebrata</taxon>
        <taxon>Euteleostomi</taxon>
        <taxon>Mammalia</taxon>
        <taxon>Eutheria</taxon>
        <taxon>Laurasiatheria</taxon>
        <taxon>Carnivora</taxon>
        <taxon>Caniformia</taxon>
        <taxon>Musteloidea</taxon>
        <taxon>Mustelidae</taxon>
        <taxon>Mustelinae</taxon>
        <taxon>Mustela</taxon>
    </lineage>
</organism>
<dbReference type="EMBL" id="AEYP01067771">
    <property type="status" value="NOT_ANNOTATED_CDS"/>
    <property type="molecule type" value="Genomic_DNA"/>
</dbReference>
<evidence type="ECO:0000313" key="2">
    <source>
        <dbReference type="Ensembl" id="ENSMPUP00000007829.1"/>
    </source>
</evidence>
<dbReference type="AlphaFoldDB" id="M3Y922"/>
<feature type="region of interest" description="Disordered" evidence="1">
    <location>
        <begin position="1"/>
        <end position="66"/>
    </location>
</feature>
<dbReference type="HOGENOM" id="CLU_2359150_0_0_1"/>
<protein>
    <submittedName>
        <fullName evidence="2">Uncharacterized protein</fullName>
    </submittedName>
</protein>
<proteinExistence type="predicted"/>
<dbReference type="Ensembl" id="ENSMPUT00000007954.1">
    <property type="protein sequence ID" value="ENSMPUP00000007829.1"/>
    <property type="gene ID" value="ENSMPUG00000007887.1"/>
</dbReference>
<dbReference type="InParanoid" id="M3Y922"/>
<accession>M3Y922</accession>
<name>M3Y922_MUSPF</name>
<reference evidence="2" key="1">
    <citation type="submission" date="2024-06" db="UniProtKB">
        <authorList>
            <consortium name="Ensembl"/>
        </authorList>
    </citation>
    <scope>IDENTIFICATION</scope>
</reference>
<sequence>MWMRADGARAVGAPGLVCSPLDRVTRPGRPQTGGTDTAGLRRPRRGRSEWGHGGWPTSCFSSGQVGRGVRGRAEVHLKERQRTGKCARYHSRKPYH</sequence>
<evidence type="ECO:0000256" key="1">
    <source>
        <dbReference type="SAM" id="MobiDB-lite"/>
    </source>
</evidence>